<dbReference type="HOGENOM" id="CLU_000288_6_16_1"/>
<evidence type="ECO:0000256" key="4">
    <source>
        <dbReference type="ARBA" id="ARBA00038415"/>
    </source>
</evidence>
<dbReference type="PROSITE" id="PS50294">
    <property type="entry name" value="WD_REPEATS_REGION"/>
    <property type="match status" value="6"/>
</dbReference>
<dbReference type="Pfam" id="PF00400">
    <property type="entry name" value="WD40"/>
    <property type="match status" value="7"/>
</dbReference>
<dbReference type="PROSITE" id="PS50082">
    <property type="entry name" value="WD_REPEATS_2"/>
    <property type="match status" value="6"/>
</dbReference>
<feature type="repeat" description="WD" evidence="7">
    <location>
        <begin position="852"/>
        <end position="893"/>
    </location>
</feature>
<sequence>MDQPDRQQLDIATNNEDNMGTMNSLGHATVGDNGRLQVGNNYTTNNYNYTEPSRNKCITDLRLTDPRHDKTRIEQTKGGLLKDSYRWILDHEDFRRWRDDDDSRLLWIKGDAGKGKTMLLCGIINELEKDTANLVCYFFCQGTDSRINNATAVLRGLIYLLIDQQPSLVPHVRKRYDQAGKGLFEDVNAWWALSDILINILQDPNLTSTFLIIDALDECETGLPMLLDLIVQHSSSARVKWLVSSRNKSEIEQKFRVDTSRARLSLELKHNAVCVSQAVDTYIRHSVSQMPSIQDDQGLQDELCAVIQQKANQTFLWVSLVIKQLNEMESWEVLQTVDKIPSGLKEVYGRMARSIQQLKPGYLELCRPLLSTVCTAYRPLSLHELGILSGLPIEISRKPQSVRRIVTMCGSFLTMRDDSVYIVHQSAKDYLATEGSQAVFSAGDGKVHYSAFSRSLQIMSETLRRDMYDLRHPGTSIDNVSQPEPDPLASARYSCIYWVDHLSDAISHRTSMPINDLQDDGRVHQFLSKKFLYWLEALSLLGGITDGVVATTKLEALLKRLDGARLFDLVRDAWRFILSHGWAISKAPLQAYASALIFSPRRSITRLLFEMEEPTWIIAKPAIAEDWNACLSTLEGHSDSIWSVTFSTDGQRLASASADGTVKIWDATTGNCETTLEVHTDWLGSAAFLPDGQCLAWGSNDGIFKIWDVTTRRCEATLKCLGDRIRSVAFSPNCYLLASVSDDGTVKIWDVTTGDCETTLEGHSYFVNSLDFSPDGQRLAIATLVATVDMGDVTTVKIWDVTTGRCEVTLEDHGVLFDLGAFSPDGQRFALACSDGAVKIWDVTTGDCEVTLEDHGGLFDLVAFSPDGHLLASASYDGTVKIWDIATGRCEATLEGHDGKVYSVIFSPDGQRLASASEDETVKIWDVTTGPCQAKTSAALPASGSLHHPCQHQAYGISADRVWITYQGQNLLWLPSEYRPQRSTIAASSVALSCSLGQVLLFRFSETAAR</sequence>
<gene>
    <name evidence="10" type="ORF">FOQG_19193</name>
</gene>
<protein>
    <recommendedName>
        <fullName evidence="5">Mitochondrial division protein 1</fullName>
    </recommendedName>
</protein>
<dbReference type="GO" id="GO:1990234">
    <property type="term" value="C:transferase complex"/>
    <property type="evidence" value="ECO:0007669"/>
    <property type="project" value="UniProtKB-ARBA"/>
</dbReference>
<dbReference type="InterPro" id="IPR056884">
    <property type="entry name" value="NPHP3-like_N"/>
</dbReference>
<dbReference type="SUPFAM" id="SSF52540">
    <property type="entry name" value="P-loop containing nucleoside triphosphate hydrolases"/>
    <property type="match status" value="1"/>
</dbReference>
<evidence type="ECO:0000256" key="3">
    <source>
        <dbReference type="ARBA" id="ARBA00023054"/>
    </source>
</evidence>
<dbReference type="Gene3D" id="3.40.50.300">
    <property type="entry name" value="P-loop containing nucleotide triphosphate hydrolases"/>
    <property type="match status" value="1"/>
</dbReference>
<keyword evidence="1 7" id="KW-0853">WD repeat</keyword>
<dbReference type="PANTHER" id="PTHR22847:SF637">
    <property type="entry name" value="WD REPEAT DOMAIN 5B"/>
    <property type="match status" value="1"/>
</dbReference>
<evidence type="ECO:0000256" key="1">
    <source>
        <dbReference type="ARBA" id="ARBA00022574"/>
    </source>
</evidence>
<evidence type="ECO:0000313" key="11">
    <source>
        <dbReference type="Proteomes" id="UP000030663"/>
    </source>
</evidence>
<dbReference type="OrthoDB" id="538223at2759"/>
<feature type="region of interest" description="Disordered" evidence="8">
    <location>
        <begin position="1"/>
        <end position="23"/>
    </location>
</feature>
<dbReference type="InterPro" id="IPR054471">
    <property type="entry name" value="GPIID_WHD"/>
</dbReference>
<proteinExistence type="inferred from homology"/>
<dbReference type="InterPro" id="IPR015943">
    <property type="entry name" value="WD40/YVTN_repeat-like_dom_sf"/>
</dbReference>
<comment type="function">
    <text evidence="6">Involved in mitochondrial fission. Acts as an adapter protein required to form mitochondrial fission complexes. Formation of these complexes is required to promote constriction and fission of the mitochondrial compartment at a late step in mitochondrial division.</text>
</comment>
<feature type="domain" description="NACHT" evidence="9">
    <location>
        <begin position="104"/>
        <end position="253"/>
    </location>
</feature>
<dbReference type="InterPro" id="IPR027417">
    <property type="entry name" value="P-loop_NTPase"/>
</dbReference>
<dbReference type="FunFam" id="3.40.50.300:FF:001638">
    <property type="entry name" value="NACHT and WD40 domain protein"/>
    <property type="match status" value="1"/>
</dbReference>
<dbReference type="PROSITE" id="PS50837">
    <property type="entry name" value="NACHT"/>
    <property type="match status" value="1"/>
</dbReference>
<dbReference type="InterPro" id="IPR019775">
    <property type="entry name" value="WD40_repeat_CS"/>
</dbReference>
<organism evidence="10 11">
    <name type="scientific">Fusarium oxysporum f. sp. raphani 54005</name>
    <dbReference type="NCBI Taxonomy" id="1089458"/>
    <lineage>
        <taxon>Eukaryota</taxon>
        <taxon>Fungi</taxon>
        <taxon>Dikarya</taxon>
        <taxon>Ascomycota</taxon>
        <taxon>Pezizomycotina</taxon>
        <taxon>Sordariomycetes</taxon>
        <taxon>Hypocreomycetidae</taxon>
        <taxon>Hypocreales</taxon>
        <taxon>Nectriaceae</taxon>
        <taxon>Fusarium</taxon>
        <taxon>Fusarium oxysporum species complex</taxon>
    </lineage>
</organism>
<dbReference type="Proteomes" id="UP000030663">
    <property type="component" value="Unassembled WGS sequence"/>
</dbReference>
<evidence type="ECO:0000256" key="5">
    <source>
        <dbReference type="ARBA" id="ARBA00039789"/>
    </source>
</evidence>
<feature type="repeat" description="WD" evidence="7">
    <location>
        <begin position="810"/>
        <end position="851"/>
    </location>
</feature>
<comment type="similarity">
    <text evidence="4">Belongs to the WD repeat MDV1/CAF4 family.</text>
</comment>
<feature type="repeat" description="WD" evidence="7">
    <location>
        <begin position="894"/>
        <end position="935"/>
    </location>
</feature>
<dbReference type="PANTHER" id="PTHR22847">
    <property type="entry name" value="WD40 REPEAT PROTEIN"/>
    <property type="match status" value="1"/>
</dbReference>
<feature type="repeat" description="WD" evidence="7">
    <location>
        <begin position="718"/>
        <end position="759"/>
    </location>
</feature>
<dbReference type="Pfam" id="PF22939">
    <property type="entry name" value="WHD_GPIID"/>
    <property type="match status" value="1"/>
</dbReference>
<dbReference type="InterPro" id="IPR036322">
    <property type="entry name" value="WD40_repeat_dom_sf"/>
</dbReference>
<evidence type="ECO:0000256" key="2">
    <source>
        <dbReference type="ARBA" id="ARBA00022737"/>
    </source>
</evidence>
<dbReference type="EMBL" id="KI979626">
    <property type="protein sequence ID" value="EXK76045.1"/>
    <property type="molecule type" value="Genomic_DNA"/>
</dbReference>
<dbReference type="Gene3D" id="2.130.10.10">
    <property type="entry name" value="YVTN repeat-like/Quinoprotein amine dehydrogenase"/>
    <property type="match status" value="4"/>
</dbReference>
<dbReference type="SMART" id="SM00320">
    <property type="entry name" value="WD40"/>
    <property type="match status" value="7"/>
</dbReference>
<dbReference type="InterPro" id="IPR020472">
    <property type="entry name" value="WD40_PAC1"/>
</dbReference>
<reference evidence="10 11" key="1">
    <citation type="submission" date="2011-11" db="EMBL/GenBank/DDBJ databases">
        <title>The Genome Sequence of Fusarium oxysporum PHW815.</title>
        <authorList>
            <consortium name="The Broad Institute Genome Sequencing Platform"/>
            <person name="Ma L.-J."/>
            <person name="Gale L.R."/>
            <person name="Schwartz D.C."/>
            <person name="Zhou S."/>
            <person name="Corby-Kistler H."/>
            <person name="Young S.K."/>
            <person name="Zeng Q."/>
            <person name="Gargeya S."/>
            <person name="Fitzgerald M."/>
            <person name="Haas B."/>
            <person name="Abouelleil A."/>
            <person name="Alvarado L."/>
            <person name="Arachchi H.M."/>
            <person name="Berlin A."/>
            <person name="Brown A."/>
            <person name="Chapman S.B."/>
            <person name="Chen Z."/>
            <person name="Dunbar C."/>
            <person name="Freedman E."/>
            <person name="Gearin G."/>
            <person name="Goldberg J."/>
            <person name="Griggs A."/>
            <person name="Gujja S."/>
            <person name="Heiman D."/>
            <person name="Howarth C."/>
            <person name="Larson L."/>
            <person name="Lui A."/>
            <person name="MacDonald P.J.P."/>
            <person name="Montmayeur A."/>
            <person name="Murphy C."/>
            <person name="Neiman D."/>
            <person name="Pearson M."/>
            <person name="Priest M."/>
            <person name="Roberts A."/>
            <person name="Saif S."/>
            <person name="Shea T."/>
            <person name="Shenoy N."/>
            <person name="Sisk P."/>
            <person name="Stolte C."/>
            <person name="Sykes S."/>
            <person name="Wortman J."/>
            <person name="Nusbaum C."/>
            <person name="Birren B."/>
        </authorList>
    </citation>
    <scope>NUCLEOTIDE SEQUENCE [LARGE SCALE GENOMIC DNA]</scope>
    <source>
        <strain evidence="10 11">54005</strain>
    </source>
</reference>
<keyword evidence="11" id="KW-1185">Reference proteome</keyword>
<dbReference type="PROSITE" id="PS00678">
    <property type="entry name" value="WD_REPEATS_1"/>
    <property type="match status" value="4"/>
</dbReference>
<evidence type="ECO:0000259" key="9">
    <source>
        <dbReference type="PROSITE" id="PS50837"/>
    </source>
</evidence>
<keyword evidence="3" id="KW-0175">Coiled coil</keyword>
<accession>X0B1P2</accession>
<dbReference type="InterPro" id="IPR001680">
    <property type="entry name" value="WD40_rpt"/>
</dbReference>
<dbReference type="SUPFAM" id="SSF50978">
    <property type="entry name" value="WD40 repeat-like"/>
    <property type="match status" value="1"/>
</dbReference>
<feature type="repeat" description="WD" evidence="7">
    <location>
        <begin position="676"/>
        <end position="717"/>
    </location>
</feature>
<evidence type="ECO:0000256" key="6">
    <source>
        <dbReference type="ARBA" id="ARBA00043913"/>
    </source>
</evidence>
<evidence type="ECO:0000256" key="7">
    <source>
        <dbReference type="PROSITE-ProRule" id="PRU00221"/>
    </source>
</evidence>
<dbReference type="Pfam" id="PF24883">
    <property type="entry name" value="NPHP3_N"/>
    <property type="match status" value="1"/>
</dbReference>
<keyword evidence="2" id="KW-0677">Repeat</keyword>
<name>X0B1P2_FUSOX</name>
<dbReference type="InterPro" id="IPR007111">
    <property type="entry name" value="NACHT_NTPase"/>
</dbReference>
<evidence type="ECO:0000256" key="8">
    <source>
        <dbReference type="SAM" id="MobiDB-lite"/>
    </source>
</evidence>
<feature type="repeat" description="WD" evidence="7">
    <location>
        <begin position="634"/>
        <end position="675"/>
    </location>
</feature>
<evidence type="ECO:0000313" key="10">
    <source>
        <dbReference type="EMBL" id="EXK76045.1"/>
    </source>
</evidence>
<dbReference type="AlphaFoldDB" id="X0B1P2"/>
<dbReference type="CDD" id="cd00200">
    <property type="entry name" value="WD40"/>
    <property type="match status" value="1"/>
</dbReference>
<dbReference type="PRINTS" id="PR00320">
    <property type="entry name" value="GPROTEINBRPT"/>
</dbReference>
<feature type="compositionally biased region" description="Polar residues" evidence="8">
    <location>
        <begin position="10"/>
        <end position="23"/>
    </location>
</feature>